<comment type="caution">
    <text evidence="3">The sequence shown here is derived from an EMBL/GenBank/DDBJ whole genome shotgun (WGS) entry which is preliminary data.</text>
</comment>
<sequence>MAEEQFGNIEKRNFHYERQLEIPENPQQYLEGPINKWGWQFLYQPPVQVNATLVKEFYANFCWHDLDLVFLRGHKIPISEDAIRDFYKITTPAPKGKYAFQKAKEDMATIKWDKVLKKLGKDRADWKYNNSGNALSGLKCKDMTVEARLWFQILSNYVMSSTHGSKATLEMAANVEVPWRLGDEQPKLQKKDKFISYGKWYKLEKPSAQKFKVDRQERHLKCQERRQKWRYENIKRMNKDWDLSLEEPDTLEGAKKNSDDENSAAIDVDSVDASDGGEE</sequence>
<keyword evidence="4" id="KW-1185">Reference proteome</keyword>
<evidence type="ECO:0000256" key="1">
    <source>
        <dbReference type="SAM" id="MobiDB-lite"/>
    </source>
</evidence>
<gene>
    <name evidence="3" type="ORF">PIB30_020370</name>
</gene>
<organism evidence="3 4">
    <name type="scientific">Stylosanthes scabra</name>
    <dbReference type="NCBI Taxonomy" id="79078"/>
    <lineage>
        <taxon>Eukaryota</taxon>
        <taxon>Viridiplantae</taxon>
        <taxon>Streptophyta</taxon>
        <taxon>Embryophyta</taxon>
        <taxon>Tracheophyta</taxon>
        <taxon>Spermatophyta</taxon>
        <taxon>Magnoliopsida</taxon>
        <taxon>eudicotyledons</taxon>
        <taxon>Gunneridae</taxon>
        <taxon>Pentapetalae</taxon>
        <taxon>rosids</taxon>
        <taxon>fabids</taxon>
        <taxon>Fabales</taxon>
        <taxon>Fabaceae</taxon>
        <taxon>Papilionoideae</taxon>
        <taxon>50 kb inversion clade</taxon>
        <taxon>dalbergioids sensu lato</taxon>
        <taxon>Dalbergieae</taxon>
        <taxon>Pterocarpus clade</taxon>
        <taxon>Stylosanthes</taxon>
    </lineage>
</organism>
<evidence type="ECO:0000313" key="4">
    <source>
        <dbReference type="Proteomes" id="UP001341840"/>
    </source>
</evidence>
<dbReference type="Pfam" id="PF20167">
    <property type="entry name" value="Transposase_32"/>
    <property type="match status" value="1"/>
</dbReference>
<dbReference type="EMBL" id="JASCZI010000065">
    <property type="protein sequence ID" value="MED6108099.1"/>
    <property type="molecule type" value="Genomic_DNA"/>
</dbReference>
<accession>A0ABU6Q8E9</accession>
<name>A0ABU6Q8E9_9FABA</name>
<protein>
    <recommendedName>
        <fullName evidence="2">Putative plant transposon protein domain-containing protein</fullName>
    </recommendedName>
</protein>
<feature type="compositionally biased region" description="Acidic residues" evidence="1">
    <location>
        <begin position="269"/>
        <end position="279"/>
    </location>
</feature>
<reference evidence="3 4" key="1">
    <citation type="journal article" date="2023" name="Plants (Basel)">
        <title>Bridging the Gap: Combining Genomics and Transcriptomics Approaches to Understand Stylosanthes scabra, an Orphan Legume from the Brazilian Caatinga.</title>
        <authorList>
            <person name="Ferreira-Neto J.R.C."/>
            <person name="da Silva M.D."/>
            <person name="Binneck E."/>
            <person name="de Melo N.F."/>
            <person name="da Silva R.H."/>
            <person name="de Melo A.L.T.M."/>
            <person name="Pandolfi V."/>
            <person name="Bustamante F.O."/>
            <person name="Brasileiro-Vidal A.C."/>
            <person name="Benko-Iseppon A.M."/>
        </authorList>
    </citation>
    <scope>NUCLEOTIDE SEQUENCE [LARGE SCALE GENOMIC DNA]</scope>
    <source>
        <tissue evidence="3">Leaves</tissue>
    </source>
</reference>
<proteinExistence type="predicted"/>
<feature type="domain" description="Putative plant transposon protein" evidence="2">
    <location>
        <begin position="38"/>
        <end position="173"/>
    </location>
</feature>
<evidence type="ECO:0000259" key="2">
    <source>
        <dbReference type="Pfam" id="PF20167"/>
    </source>
</evidence>
<dbReference type="Proteomes" id="UP001341840">
    <property type="component" value="Unassembled WGS sequence"/>
</dbReference>
<evidence type="ECO:0000313" key="3">
    <source>
        <dbReference type="EMBL" id="MED6108099.1"/>
    </source>
</evidence>
<feature type="region of interest" description="Disordered" evidence="1">
    <location>
        <begin position="245"/>
        <end position="279"/>
    </location>
</feature>
<dbReference type="InterPro" id="IPR046796">
    <property type="entry name" value="Transposase_32_dom"/>
</dbReference>